<dbReference type="SMART" id="SM00369">
    <property type="entry name" value="LRR_TYP"/>
    <property type="match status" value="10"/>
</dbReference>
<protein>
    <submittedName>
        <fullName evidence="3">Uncharacterized protein</fullName>
    </submittedName>
</protein>
<keyword evidence="5" id="KW-1185">Reference proteome</keyword>
<dbReference type="SMART" id="SM00364">
    <property type="entry name" value="LRR_BAC"/>
    <property type="match status" value="4"/>
</dbReference>
<dbReference type="InterPro" id="IPR001611">
    <property type="entry name" value="Leu-rich_rpt"/>
</dbReference>
<gene>
    <name evidence="3" type="ORF">HINF_LOCUS21786</name>
    <name evidence="4" type="ORF">HINF_LOCUS68345</name>
</gene>
<dbReference type="SUPFAM" id="SSF52075">
    <property type="entry name" value="Outer arm dynein light chain 1"/>
    <property type="match status" value="2"/>
</dbReference>
<sequence>MQSLQPEINQNKKIFIIAKNTQFTDQNIKDATNFTADNFTIEQVDKVPTCAVSLKMVNCSLCSCKGLGFHQSLTHLDLSKNFLKQVSGLEHISGLEYVDFSNNFITDISVLAGKNKLKVLKIANNMIFSLEVVSSLPSLQELDYTNNHVYNMKAVLMHHYFKPAWISQQKVITIMQCMQILCMTKEEATLLFNEAENNKTWQYIAKMILKYRDLVTICDEEVSLCISNDQEYISLFFIKFLNITNLQVNMCNNVFFHKDFSQGFQKIKHLFVSNSKVQILQGIQNLKQLETLVLRNNGLDHLPDELNLISELTNLRSLNIAQNGLEDLNWLKLNQLESLDVSENRVKDISALAEFKGLNNLDVSFNLVESVEALRDLVQIEQLNISHNKVNNINCLNKLEKLVYFNITCNRIISVEVCLSMKHLVDFRTDQNAICDIDNLMKHQNHNISWVAAQDEPTDAEIKQYFDCDEAEVQRKKKFLLNQKQQSIYYPSMILKYKSNVINDSLEISNDNEMQSIHFSDLLKVMHTLKVSGCQNISFEPHSTLVQHLIVQNCKLDKILNLEQMTQLVSLDSSVNQLRFVSEVGELVKLKTLILRDNRIARIDSWIQNLKYLEHLDMQNNKLILVKVLLELPLLKTVLLQGNMIRDIEFLKRHRKYNQTWIQSQNIPTTKDYEYYLGDNRDDKMVQELIQQIDLERYSLQKADKYKDSIQEEELSINNDSSLYDLGFLDPQNEFLQKNTKVLTVKFCSEVQTLNTPNVLVKLTINNCELAAIKGLERVLNLTHLDLSSNQLIEISALQTLLSLEELVLNNNMIIRIDCLDKLVNMNNLEIKNNRLFNANVLKFWKNIKKLFVNDNFINDFTELFNHDNYNPLWISPQKIPGIEDVKNYLGTDAIQQNIDIELTKYNTKQWIIDKRNLDLQLQKLRMQIQNNQLEIIDNKQIQYLNFVNSFNLVKFVIQYCRNVKFDYICNVKILHVTNCGLSKIDGIQKMLQLQELNLKKNNLIDVTVLGNLIHLQTLILNDNKIRDLCCLKSLIKLEQLNIRGNKITNCDFILEMRDLKHLYLEGNTIYSDTVKQHPNYNNWLVKQRIVNENNNDHNEHKANKSISEEELLFEYIIDRQYSRNMIQIYHTRIKTYQITVENVSQSVNQQIFFNIKNCDFELDENNFLIQCTQENIKTILHQLQKIGPNLRTIQEPLRSLQIVNNVELDQLGFINDLNLGKINIQRSYNVNFTQKINVKVVMITGCQLQNLEGIQNWTEARKLYLYQNNLTYIEQLKHLTNLEVLVLSANKIQNVEPLRELVKLTELDLRVNFIKDFSPISKHPNYLKYYIDMQQ</sequence>
<keyword evidence="1" id="KW-0433">Leucine-rich repeat</keyword>
<dbReference type="SUPFAM" id="SSF52058">
    <property type="entry name" value="L domain-like"/>
    <property type="match status" value="2"/>
</dbReference>
<organism evidence="3">
    <name type="scientific">Hexamita inflata</name>
    <dbReference type="NCBI Taxonomy" id="28002"/>
    <lineage>
        <taxon>Eukaryota</taxon>
        <taxon>Metamonada</taxon>
        <taxon>Diplomonadida</taxon>
        <taxon>Hexamitidae</taxon>
        <taxon>Hexamitinae</taxon>
        <taxon>Hexamita</taxon>
    </lineage>
</organism>
<evidence type="ECO:0000313" key="3">
    <source>
        <dbReference type="EMBL" id="CAI9934141.1"/>
    </source>
</evidence>
<dbReference type="InterPro" id="IPR003591">
    <property type="entry name" value="Leu-rich_rpt_typical-subtyp"/>
</dbReference>
<reference evidence="4 5" key="2">
    <citation type="submission" date="2024-07" db="EMBL/GenBank/DDBJ databases">
        <authorList>
            <person name="Akdeniz Z."/>
        </authorList>
    </citation>
    <scope>NUCLEOTIDE SEQUENCE [LARGE SCALE GENOMIC DNA]</scope>
</reference>
<dbReference type="EMBL" id="CATOUU010000558">
    <property type="protein sequence ID" value="CAI9934141.1"/>
    <property type="molecule type" value="Genomic_DNA"/>
</dbReference>
<evidence type="ECO:0000256" key="1">
    <source>
        <dbReference type="ARBA" id="ARBA00022614"/>
    </source>
</evidence>
<dbReference type="Gene3D" id="3.80.10.10">
    <property type="entry name" value="Ribonuclease Inhibitor"/>
    <property type="match status" value="6"/>
</dbReference>
<dbReference type="PROSITE" id="PS51450">
    <property type="entry name" value="LRR"/>
    <property type="match status" value="12"/>
</dbReference>
<dbReference type="Proteomes" id="UP001642409">
    <property type="component" value="Unassembled WGS sequence"/>
</dbReference>
<dbReference type="EMBL" id="CAXDID020000484">
    <property type="protein sequence ID" value="CAL6096262.1"/>
    <property type="molecule type" value="Genomic_DNA"/>
</dbReference>
<proteinExistence type="predicted"/>
<dbReference type="Pfam" id="PF12799">
    <property type="entry name" value="LRR_4"/>
    <property type="match status" value="3"/>
</dbReference>
<dbReference type="PANTHER" id="PTHR46652">
    <property type="entry name" value="LEUCINE-RICH REPEAT AND IQ DOMAIN-CONTAINING PROTEIN 1-RELATED"/>
    <property type="match status" value="1"/>
</dbReference>
<dbReference type="PANTHER" id="PTHR46652:SF3">
    <property type="entry name" value="LEUCINE-RICH REPEAT-CONTAINING PROTEIN 9"/>
    <property type="match status" value="1"/>
</dbReference>
<dbReference type="InterPro" id="IPR032675">
    <property type="entry name" value="LRR_dom_sf"/>
</dbReference>
<evidence type="ECO:0000313" key="4">
    <source>
        <dbReference type="EMBL" id="CAL6096262.1"/>
    </source>
</evidence>
<evidence type="ECO:0000313" key="5">
    <source>
        <dbReference type="Proteomes" id="UP001642409"/>
    </source>
</evidence>
<comment type="caution">
    <text evidence="3">The sequence shown here is derived from an EMBL/GenBank/DDBJ whole genome shotgun (WGS) entry which is preliminary data.</text>
</comment>
<keyword evidence="2" id="KW-0677">Repeat</keyword>
<dbReference type="InterPro" id="IPR050836">
    <property type="entry name" value="SDS22/Internalin_LRR"/>
</dbReference>
<dbReference type="SMART" id="SM00365">
    <property type="entry name" value="LRR_SD22"/>
    <property type="match status" value="13"/>
</dbReference>
<accession>A0AA86P8U3</accession>
<dbReference type="InterPro" id="IPR025875">
    <property type="entry name" value="Leu-rich_rpt_4"/>
</dbReference>
<evidence type="ECO:0000256" key="2">
    <source>
        <dbReference type="ARBA" id="ARBA00022737"/>
    </source>
</evidence>
<name>A0AA86P8U3_9EUKA</name>
<reference evidence="3" key="1">
    <citation type="submission" date="2023-06" db="EMBL/GenBank/DDBJ databases">
        <authorList>
            <person name="Kurt Z."/>
        </authorList>
    </citation>
    <scope>NUCLEOTIDE SEQUENCE</scope>
</reference>